<evidence type="ECO:0000313" key="1">
    <source>
        <dbReference type="EMBL" id="RXK58047.1"/>
    </source>
</evidence>
<dbReference type="EMBL" id="SDHW01000007">
    <property type="protein sequence ID" value="RXK58047.1"/>
    <property type="molecule type" value="Genomic_DNA"/>
</dbReference>
<organism evidence="1 2">
    <name type="scientific">Lacibacter luteus</name>
    <dbReference type="NCBI Taxonomy" id="2508719"/>
    <lineage>
        <taxon>Bacteria</taxon>
        <taxon>Pseudomonadati</taxon>
        <taxon>Bacteroidota</taxon>
        <taxon>Chitinophagia</taxon>
        <taxon>Chitinophagales</taxon>
        <taxon>Chitinophagaceae</taxon>
        <taxon>Lacibacter</taxon>
    </lineage>
</organism>
<dbReference type="InterPro" id="IPR054272">
    <property type="entry name" value="DUF7003"/>
</dbReference>
<dbReference type="Proteomes" id="UP000290204">
    <property type="component" value="Unassembled WGS sequence"/>
</dbReference>
<protein>
    <submittedName>
        <fullName evidence="1">Uncharacterized protein</fullName>
    </submittedName>
</protein>
<accession>A0A4Q1CEQ6</accession>
<dbReference type="AlphaFoldDB" id="A0A4Q1CEQ6"/>
<dbReference type="RefSeq" id="WP_129132476.1">
    <property type="nucleotide sequence ID" value="NZ_SDHW01000007.1"/>
</dbReference>
<dbReference type="Pfam" id="PF22535">
    <property type="entry name" value="DUF7003"/>
    <property type="match status" value="1"/>
</dbReference>
<keyword evidence="2" id="KW-1185">Reference proteome</keyword>
<name>A0A4Q1CEQ6_9BACT</name>
<gene>
    <name evidence="1" type="ORF">ESA94_18715</name>
</gene>
<comment type="caution">
    <text evidence="1">The sequence shown here is derived from an EMBL/GenBank/DDBJ whole genome shotgun (WGS) entry which is preliminary data.</text>
</comment>
<proteinExistence type="predicted"/>
<sequence>MITEYQILAKLDDYKLGYYCLFIDLGHVYSYLIDSRLNIFKGDDDKWAIAAERLGYNPRGSGIMLDIYYFGNCLTNLEHYNGQDINYYTVYPIEWNDFNETVDGEVLKSDAKIWNTRGRQIELSHDKQDYLNAGIEIKEYEPGEISLEEVGRLLITKHRDLFRATDEELYKSIPKELKKIFVIDEWYHRDFNEIIQPTISDEHLRTTYEFNKNLVGGEYPLDFETFASMFRQQEKSAGEYNQNQYQDNRPSSYETWQLIAKVIATGDTTLYKPTLKPNTHWTNWPDSGSM</sequence>
<evidence type="ECO:0000313" key="2">
    <source>
        <dbReference type="Proteomes" id="UP000290204"/>
    </source>
</evidence>
<reference evidence="1 2" key="1">
    <citation type="submission" date="2019-01" db="EMBL/GenBank/DDBJ databases">
        <title>Lacibacter sp. strain TTM-7.</title>
        <authorList>
            <person name="Chen W.-M."/>
        </authorList>
    </citation>
    <scope>NUCLEOTIDE SEQUENCE [LARGE SCALE GENOMIC DNA]</scope>
    <source>
        <strain evidence="1 2">TTM-7</strain>
    </source>
</reference>
<dbReference type="OrthoDB" id="9157032at2"/>